<dbReference type="EMBL" id="VSRR010014505">
    <property type="protein sequence ID" value="MPC57102.1"/>
    <property type="molecule type" value="Genomic_DNA"/>
</dbReference>
<evidence type="ECO:0000313" key="2">
    <source>
        <dbReference type="Proteomes" id="UP000324222"/>
    </source>
</evidence>
<proteinExistence type="predicted"/>
<evidence type="ECO:0000313" key="1">
    <source>
        <dbReference type="EMBL" id="MPC57102.1"/>
    </source>
</evidence>
<comment type="caution">
    <text evidence="1">The sequence shown here is derived from an EMBL/GenBank/DDBJ whole genome shotgun (WGS) entry which is preliminary data.</text>
</comment>
<name>A0A5B7GDT4_PORTR</name>
<organism evidence="1 2">
    <name type="scientific">Portunus trituberculatus</name>
    <name type="common">Swimming crab</name>
    <name type="synonym">Neptunus trituberculatus</name>
    <dbReference type="NCBI Taxonomy" id="210409"/>
    <lineage>
        <taxon>Eukaryota</taxon>
        <taxon>Metazoa</taxon>
        <taxon>Ecdysozoa</taxon>
        <taxon>Arthropoda</taxon>
        <taxon>Crustacea</taxon>
        <taxon>Multicrustacea</taxon>
        <taxon>Malacostraca</taxon>
        <taxon>Eumalacostraca</taxon>
        <taxon>Eucarida</taxon>
        <taxon>Decapoda</taxon>
        <taxon>Pleocyemata</taxon>
        <taxon>Brachyura</taxon>
        <taxon>Eubrachyura</taxon>
        <taxon>Portunoidea</taxon>
        <taxon>Portunidae</taxon>
        <taxon>Portuninae</taxon>
        <taxon>Portunus</taxon>
    </lineage>
</organism>
<accession>A0A5B7GDT4</accession>
<reference evidence="1 2" key="1">
    <citation type="submission" date="2019-05" db="EMBL/GenBank/DDBJ databases">
        <title>Another draft genome of Portunus trituberculatus and its Hox gene families provides insights of decapod evolution.</title>
        <authorList>
            <person name="Jeong J.-H."/>
            <person name="Song I."/>
            <person name="Kim S."/>
            <person name="Choi T."/>
            <person name="Kim D."/>
            <person name="Ryu S."/>
            <person name="Kim W."/>
        </authorList>
    </citation>
    <scope>NUCLEOTIDE SEQUENCE [LARGE SCALE GENOMIC DNA]</scope>
    <source>
        <tissue evidence="1">Muscle</tissue>
    </source>
</reference>
<protein>
    <submittedName>
        <fullName evidence="1">Uncharacterized protein</fullName>
    </submittedName>
</protein>
<keyword evidence="2" id="KW-1185">Reference proteome</keyword>
<gene>
    <name evidence="1" type="ORF">E2C01_051076</name>
</gene>
<dbReference type="Proteomes" id="UP000324222">
    <property type="component" value="Unassembled WGS sequence"/>
</dbReference>
<sequence length="127" mass="14028">MSGEATLAQQRRSFIGILASLKQMEIAPLQRHQWRQRRGSEAGQAAVREHVTGHLKISVCQTIATRAAAAAGGRQRRRTPRIGPFPHLPSGGCRLYCRPRPTAPAHRNTSRGLNSRLTTMNVDLRSV</sequence>
<dbReference type="AlphaFoldDB" id="A0A5B7GDT4"/>